<keyword evidence="2" id="KW-0812">Transmembrane</keyword>
<proteinExistence type="predicted"/>
<feature type="transmembrane region" description="Helical" evidence="2">
    <location>
        <begin position="95"/>
        <end position="116"/>
    </location>
</feature>
<dbReference type="Pfam" id="PF14325">
    <property type="entry name" value="DUF4383"/>
    <property type="match status" value="1"/>
</dbReference>
<sequence length="151" mass="15844">MATTVTHRDRRDSQPDEQPSDIRTTARRYGAFNLVAGALGLVGPLVWGNDDDLINLGAGLFLGRIAVNSPHAALHAVHGLHGIRAGRDAESARRYMGVSGAFFALFAAVGIGKFGFERGVHHVAGLAVDGYGNAGHAVLSAFSVLALSRND</sequence>
<evidence type="ECO:0000313" key="4">
    <source>
        <dbReference type="Proteomes" id="UP001596432"/>
    </source>
</evidence>
<feature type="region of interest" description="Disordered" evidence="1">
    <location>
        <begin position="1"/>
        <end position="23"/>
    </location>
</feature>
<reference evidence="3 4" key="1">
    <citation type="journal article" date="2019" name="Int. J. Syst. Evol. Microbiol.">
        <title>The Global Catalogue of Microorganisms (GCM) 10K type strain sequencing project: providing services to taxonomists for standard genome sequencing and annotation.</title>
        <authorList>
            <consortium name="The Broad Institute Genomics Platform"/>
            <consortium name="The Broad Institute Genome Sequencing Center for Infectious Disease"/>
            <person name="Wu L."/>
            <person name="Ma J."/>
        </authorList>
    </citation>
    <scope>NUCLEOTIDE SEQUENCE [LARGE SCALE GENOMIC DNA]</scope>
    <source>
        <strain evidence="3 4">XZYJT29</strain>
    </source>
</reference>
<organism evidence="3 4">
    <name type="scientific">Halosimplex aquaticum</name>
    <dbReference type="NCBI Taxonomy" id="3026162"/>
    <lineage>
        <taxon>Archaea</taxon>
        <taxon>Methanobacteriati</taxon>
        <taxon>Methanobacteriota</taxon>
        <taxon>Stenosarchaea group</taxon>
        <taxon>Halobacteria</taxon>
        <taxon>Halobacteriales</taxon>
        <taxon>Haloarculaceae</taxon>
        <taxon>Halosimplex</taxon>
    </lineage>
</organism>
<evidence type="ECO:0000256" key="2">
    <source>
        <dbReference type="SAM" id="Phobius"/>
    </source>
</evidence>
<name>A0ABD5XZS2_9EURY</name>
<dbReference type="GeneID" id="78820931"/>
<gene>
    <name evidence="3" type="ORF">ACFQMA_12455</name>
</gene>
<dbReference type="RefSeq" id="WP_274321729.1">
    <property type="nucleotide sequence ID" value="NZ_CP118158.1"/>
</dbReference>
<keyword evidence="2" id="KW-1133">Transmembrane helix</keyword>
<keyword evidence="2" id="KW-0472">Membrane</keyword>
<feature type="transmembrane region" description="Helical" evidence="2">
    <location>
        <begin position="29"/>
        <end position="47"/>
    </location>
</feature>
<evidence type="ECO:0000313" key="3">
    <source>
        <dbReference type="EMBL" id="MFC7140633.1"/>
    </source>
</evidence>
<protein>
    <submittedName>
        <fullName evidence="3">DUF4383 domain-containing protein</fullName>
    </submittedName>
</protein>
<evidence type="ECO:0000256" key="1">
    <source>
        <dbReference type="SAM" id="MobiDB-lite"/>
    </source>
</evidence>
<dbReference type="EMBL" id="JBHTAS010000001">
    <property type="protein sequence ID" value="MFC7140633.1"/>
    <property type="molecule type" value="Genomic_DNA"/>
</dbReference>
<keyword evidence="4" id="KW-1185">Reference proteome</keyword>
<dbReference type="Proteomes" id="UP001596432">
    <property type="component" value="Unassembled WGS sequence"/>
</dbReference>
<dbReference type="AlphaFoldDB" id="A0ABD5XZS2"/>
<feature type="compositionally biased region" description="Basic and acidic residues" evidence="1">
    <location>
        <begin position="1"/>
        <end position="14"/>
    </location>
</feature>
<accession>A0ABD5XZS2</accession>
<comment type="caution">
    <text evidence="3">The sequence shown here is derived from an EMBL/GenBank/DDBJ whole genome shotgun (WGS) entry which is preliminary data.</text>
</comment>